<accession>L1J328</accession>
<dbReference type="Proteomes" id="UP000011087">
    <property type="component" value="Unassembled WGS sequence"/>
</dbReference>
<protein>
    <submittedName>
        <fullName evidence="1 2">Uncharacterized protein</fullName>
    </submittedName>
</protein>
<dbReference type="GeneID" id="17299582"/>
<proteinExistence type="predicted"/>
<name>L1J328_GUITC</name>
<dbReference type="EMBL" id="JH993013">
    <property type="protein sequence ID" value="EKX42928.1"/>
    <property type="molecule type" value="Genomic_DNA"/>
</dbReference>
<dbReference type="RefSeq" id="XP_005829908.1">
    <property type="nucleotide sequence ID" value="XM_005829851.1"/>
</dbReference>
<evidence type="ECO:0000313" key="3">
    <source>
        <dbReference type="Proteomes" id="UP000011087"/>
    </source>
</evidence>
<dbReference type="KEGG" id="gtt:GUITHDRAFT_153396"/>
<organism evidence="1">
    <name type="scientific">Guillardia theta (strain CCMP2712)</name>
    <name type="common">Cryptophyte</name>
    <dbReference type="NCBI Taxonomy" id="905079"/>
    <lineage>
        <taxon>Eukaryota</taxon>
        <taxon>Cryptophyceae</taxon>
        <taxon>Pyrenomonadales</taxon>
        <taxon>Geminigeraceae</taxon>
        <taxon>Guillardia</taxon>
    </lineage>
</organism>
<dbReference type="PaxDb" id="55529-EKX42928"/>
<dbReference type="AlphaFoldDB" id="L1J328"/>
<evidence type="ECO:0000313" key="2">
    <source>
        <dbReference type="EnsemblProtists" id="EKX42928"/>
    </source>
</evidence>
<dbReference type="HOGENOM" id="CLU_2799387_0_0_1"/>
<reference evidence="2" key="3">
    <citation type="submission" date="2016-03" db="UniProtKB">
        <authorList>
            <consortium name="EnsemblProtists"/>
        </authorList>
    </citation>
    <scope>IDENTIFICATION</scope>
</reference>
<reference evidence="3" key="2">
    <citation type="submission" date="2012-11" db="EMBL/GenBank/DDBJ databases">
        <authorList>
            <person name="Kuo A."/>
            <person name="Curtis B.A."/>
            <person name="Tanifuji G."/>
            <person name="Burki F."/>
            <person name="Gruber A."/>
            <person name="Irimia M."/>
            <person name="Maruyama S."/>
            <person name="Arias M.C."/>
            <person name="Ball S.G."/>
            <person name="Gile G.H."/>
            <person name="Hirakawa Y."/>
            <person name="Hopkins J.F."/>
            <person name="Rensing S.A."/>
            <person name="Schmutz J."/>
            <person name="Symeonidi A."/>
            <person name="Elias M."/>
            <person name="Eveleigh R.J."/>
            <person name="Herman E.K."/>
            <person name="Klute M.J."/>
            <person name="Nakayama T."/>
            <person name="Obornik M."/>
            <person name="Reyes-Prieto A."/>
            <person name="Armbrust E.V."/>
            <person name="Aves S.J."/>
            <person name="Beiko R.G."/>
            <person name="Coutinho P."/>
            <person name="Dacks J.B."/>
            <person name="Durnford D.G."/>
            <person name="Fast N.M."/>
            <person name="Green B.R."/>
            <person name="Grisdale C."/>
            <person name="Hempe F."/>
            <person name="Henrissat B."/>
            <person name="Hoppner M.P."/>
            <person name="Ishida K.-I."/>
            <person name="Kim E."/>
            <person name="Koreny L."/>
            <person name="Kroth P.G."/>
            <person name="Liu Y."/>
            <person name="Malik S.-B."/>
            <person name="Maier U.G."/>
            <person name="McRose D."/>
            <person name="Mock T."/>
            <person name="Neilson J.A."/>
            <person name="Onodera N.T."/>
            <person name="Poole A.M."/>
            <person name="Pritham E.J."/>
            <person name="Richards T.A."/>
            <person name="Rocap G."/>
            <person name="Roy S.W."/>
            <person name="Sarai C."/>
            <person name="Schaack S."/>
            <person name="Shirato S."/>
            <person name="Slamovits C.H."/>
            <person name="Spencer D.F."/>
            <person name="Suzuki S."/>
            <person name="Worden A.Z."/>
            <person name="Zauner S."/>
            <person name="Barry K."/>
            <person name="Bell C."/>
            <person name="Bharti A.K."/>
            <person name="Crow J.A."/>
            <person name="Grimwood J."/>
            <person name="Kramer R."/>
            <person name="Lindquist E."/>
            <person name="Lucas S."/>
            <person name="Salamov A."/>
            <person name="McFadden G.I."/>
            <person name="Lane C.E."/>
            <person name="Keeling P.J."/>
            <person name="Gray M.W."/>
            <person name="Grigoriev I.V."/>
            <person name="Archibald J.M."/>
        </authorList>
    </citation>
    <scope>NUCLEOTIDE SEQUENCE</scope>
    <source>
        <strain evidence="3">CCMP2712</strain>
    </source>
</reference>
<evidence type="ECO:0000313" key="1">
    <source>
        <dbReference type="EMBL" id="EKX42928.1"/>
    </source>
</evidence>
<reference evidence="1 3" key="1">
    <citation type="journal article" date="2012" name="Nature">
        <title>Algal genomes reveal evolutionary mosaicism and the fate of nucleomorphs.</title>
        <authorList>
            <consortium name="DOE Joint Genome Institute"/>
            <person name="Curtis B.A."/>
            <person name="Tanifuji G."/>
            <person name="Burki F."/>
            <person name="Gruber A."/>
            <person name="Irimia M."/>
            <person name="Maruyama S."/>
            <person name="Arias M.C."/>
            <person name="Ball S.G."/>
            <person name="Gile G.H."/>
            <person name="Hirakawa Y."/>
            <person name="Hopkins J.F."/>
            <person name="Kuo A."/>
            <person name="Rensing S.A."/>
            <person name="Schmutz J."/>
            <person name="Symeonidi A."/>
            <person name="Elias M."/>
            <person name="Eveleigh R.J."/>
            <person name="Herman E.K."/>
            <person name="Klute M.J."/>
            <person name="Nakayama T."/>
            <person name="Obornik M."/>
            <person name="Reyes-Prieto A."/>
            <person name="Armbrust E.V."/>
            <person name="Aves S.J."/>
            <person name="Beiko R.G."/>
            <person name="Coutinho P."/>
            <person name="Dacks J.B."/>
            <person name="Durnford D.G."/>
            <person name="Fast N.M."/>
            <person name="Green B.R."/>
            <person name="Grisdale C.J."/>
            <person name="Hempel F."/>
            <person name="Henrissat B."/>
            <person name="Hoppner M.P."/>
            <person name="Ishida K."/>
            <person name="Kim E."/>
            <person name="Koreny L."/>
            <person name="Kroth P.G."/>
            <person name="Liu Y."/>
            <person name="Malik S.B."/>
            <person name="Maier U.G."/>
            <person name="McRose D."/>
            <person name="Mock T."/>
            <person name="Neilson J.A."/>
            <person name="Onodera N.T."/>
            <person name="Poole A.M."/>
            <person name="Pritham E.J."/>
            <person name="Richards T.A."/>
            <person name="Rocap G."/>
            <person name="Roy S.W."/>
            <person name="Sarai C."/>
            <person name="Schaack S."/>
            <person name="Shirato S."/>
            <person name="Slamovits C.H."/>
            <person name="Spencer D.F."/>
            <person name="Suzuki S."/>
            <person name="Worden A.Z."/>
            <person name="Zauner S."/>
            <person name="Barry K."/>
            <person name="Bell C."/>
            <person name="Bharti A.K."/>
            <person name="Crow J.A."/>
            <person name="Grimwood J."/>
            <person name="Kramer R."/>
            <person name="Lindquist E."/>
            <person name="Lucas S."/>
            <person name="Salamov A."/>
            <person name="McFadden G.I."/>
            <person name="Lane C.E."/>
            <person name="Keeling P.J."/>
            <person name="Gray M.W."/>
            <person name="Grigoriev I.V."/>
            <person name="Archibald J.M."/>
        </authorList>
    </citation>
    <scope>NUCLEOTIDE SEQUENCE</scope>
    <source>
        <strain evidence="1 3">CCMP2712</strain>
    </source>
</reference>
<sequence length="68" mass="7617">MKHSSDPKYTGPRSSFYECIDVKSAKFVCAPRSWGPKVLKEVKDGLVAQGWHSNLCSDSGAQIVEFRR</sequence>
<gene>
    <name evidence="1" type="ORF">GUITHDRAFT_153396</name>
</gene>
<keyword evidence="3" id="KW-1185">Reference proteome</keyword>
<dbReference type="EnsemblProtists" id="EKX42928">
    <property type="protein sequence ID" value="EKX42928"/>
    <property type="gene ID" value="GUITHDRAFT_153396"/>
</dbReference>